<evidence type="ECO:0000313" key="2">
    <source>
        <dbReference type="Proteomes" id="UP001500897"/>
    </source>
</evidence>
<keyword evidence="2" id="KW-1185">Reference proteome</keyword>
<dbReference type="Proteomes" id="UP001500897">
    <property type="component" value="Unassembled WGS sequence"/>
</dbReference>
<sequence length="404" mass="44051">MLQHLIRQDENLRMVPTDRAELTAAVDRLQEELATGPDPDRTRVLTRWIGTAQLSLGNHDEAHTFLRRSLELAITSGNVRAIVATELNFGDAHRYAGDIETAETFYRSALDTARGQCPELLDYALQHFGKHLMERGDLTGARTHLQEALRLRIAKGDTELVESTQAALDRIGTLIGNSIAAEGEWSRRWTAWLQARTGIADPARWHDGFPALREQIQGLAAHQRVQPRHLWDQPFPAELVAAMATEAEKALFSEGYLHNGKRNTAVGEAANHFASQVDLAAIVARATGLEVEQPHTGVYIGYTEGQSLDFHLDEAGFGEANLIICLQHTRPIDAGRASTTAFISAAGYLECDLAAGSGVVFDGALTPHGRTPLGAGESITLISLGFRARDQARRVLSDLPPAPA</sequence>
<gene>
    <name evidence="1" type="ORF">GCM10009759_54540</name>
</gene>
<evidence type="ECO:0008006" key="3">
    <source>
        <dbReference type="Google" id="ProtNLM"/>
    </source>
</evidence>
<comment type="caution">
    <text evidence="1">The sequence shown here is derived from an EMBL/GenBank/DDBJ whole genome shotgun (WGS) entry which is preliminary data.</text>
</comment>
<dbReference type="InterPro" id="IPR011990">
    <property type="entry name" value="TPR-like_helical_dom_sf"/>
</dbReference>
<dbReference type="EMBL" id="BAAANS010000042">
    <property type="protein sequence ID" value="GAA2112085.1"/>
    <property type="molecule type" value="Genomic_DNA"/>
</dbReference>
<accession>A0ABP5J4L7</accession>
<dbReference type="SUPFAM" id="SSF48452">
    <property type="entry name" value="TPR-like"/>
    <property type="match status" value="1"/>
</dbReference>
<protein>
    <recommendedName>
        <fullName evidence="3">Tetratricopeptide repeat protein</fullName>
    </recommendedName>
</protein>
<proteinExistence type="predicted"/>
<reference evidence="2" key="1">
    <citation type="journal article" date="2019" name="Int. J. Syst. Evol. Microbiol.">
        <title>The Global Catalogue of Microorganisms (GCM) 10K type strain sequencing project: providing services to taxonomists for standard genome sequencing and annotation.</title>
        <authorList>
            <consortium name="The Broad Institute Genomics Platform"/>
            <consortium name="The Broad Institute Genome Sequencing Center for Infectious Disease"/>
            <person name="Wu L."/>
            <person name="Ma J."/>
        </authorList>
    </citation>
    <scope>NUCLEOTIDE SEQUENCE [LARGE SCALE GENOMIC DNA]</scope>
    <source>
        <strain evidence="2">JCM 14559</strain>
    </source>
</reference>
<dbReference type="Pfam" id="PF13424">
    <property type="entry name" value="TPR_12"/>
    <property type="match status" value="1"/>
</dbReference>
<dbReference type="Gene3D" id="1.25.40.10">
    <property type="entry name" value="Tetratricopeptide repeat domain"/>
    <property type="match status" value="1"/>
</dbReference>
<evidence type="ECO:0000313" key="1">
    <source>
        <dbReference type="EMBL" id="GAA2112085.1"/>
    </source>
</evidence>
<name>A0ABP5J4L7_9ACTN</name>
<organism evidence="1 2">
    <name type="scientific">Kitasatospora saccharophila</name>
    <dbReference type="NCBI Taxonomy" id="407973"/>
    <lineage>
        <taxon>Bacteria</taxon>
        <taxon>Bacillati</taxon>
        <taxon>Actinomycetota</taxon>
        <taxon>Actinomycetes</taxon>
        <taxon>Kitasatosporales</taxon>
        <taxon>Streptomycetaceae</taxon>
        <taxon>Kitasatospora</taxon>
    </lineage>
</organism>